<proteinExistence type="predicted"/>
<gene>
    <name evidence="2" type="ORF">CD122_05685</name>
</gene>
<evidence type="ECO:0000259" key="1">
    <source>
        <dbReference type="Pfam" id="PF14493"/>
    </source>
</evidence>
<dbReference type="Pfam" id="PF14493">
    <property type="entry name" value="HTH_40"/>
    <property type="match status" value="1"/>
</dbReference>
<reference evidence="2 3" key="1">
    <citation type="submission" date="2017-08" db="EMBL/GenBank/DDBJ databases">
        <title>Draft genome sequences of 64 type strains of genus Staph aureus.</title>
        <authorList>
            <person name="Cole K."/>
            <person name="Golubchik T."/>
            <person name="Russell J."/>
            <person name="Foster D."/>
            <person name="Llewelyn M."/>
            <person name="Wilson D."/>
            <person name="Crook D."/>
            <person name="Paul J."/>
        </authorList>
    </citation>
    <scope>NUCLEOTIDE SEQUENCE [LARGE SCALE GENOMIC DNA]</scope>
    <source>
        <strain evidence="2 3">DSM 21968</strain>
    </source>
</reference>
<protein>
    <recommendedName>
        <fullName evidence="1">Helicase Helix-turn-helix domain-containing protein</fullName>
    </recommendedName>
</protein>
<dbReference type="Proteomes" id="UP000242752">
    <property type="component" value="Unassembled WGS sequence"/>
</dbReference>
<dbReference type="InterPro" id="IPR029491">
    <property type="entry name" value="Helicase_HTH"/>
</dbReference>
<keyword evidence="3" id="KW-1185">Reference proteome</keyword>
<dbReference type="EMBL" id="PPRF01000032">
    <property type="protein sequence ID" value="PNZ27940.1"/>
    <property type="molecule type" value="Genomic_DNA"/>
</dbReference>
<sequence>MNMKSMISFAYQQASPHKNNKSIYNIIIGKKTHQTLFDATSLQLLSLYGCAPHISFEQFEALISKPLTNHVDIPTSTHITYPILQQSFVVLQLLIQTLSQAEHEQLKFVPLTSQIDVHQQVRQIYQYIKTNHAIDATKAEIYCLFKRLNDLHPESTAHYYLSGYDETMYTQRQVGQVTGLDEDALTLSHYVDILTLYQLLSDETQFPVLHHCLVSLPISHTLQRSLAHLLEGWTVAQIAQHTQRTENTIYDHVLELFMRNYLTCYDQYFREDIHAFITFYMQEPYQRLRYYKAHFEQLSYFEIKLAIIGIVKGDLHA</sequence>
<feature type="domain" description="Helicase Helix-turn-helix" evidence="1">
    <location>
        <begin position="222"/>
        <end position="307"/>
    </location>
</feature>
<comment type="caution">
    <text evidence="2">The sequence shown here is derived from an EMBL/GenBank/DDBJ whole genome shotgun (WGS) entry which is preliminary data.</text>
</comment>
<name>A0A2K3YQS7_9STAP</name>
<dbReference type="AlphaFoldDB" id="A0A2K3YQS7"/>
<evidence type="ECO:0000313" key="2">
    <source>
        <dbReference type="EMBL" id="PNZ27940.1"/>
    </source>
</evidence>
<organism evidence="2 3">
    <name type="scientific">Staphylococcus rostri</name>
    <dbReference type="NCBI Taxonomy" id="522262"/>
    <lineage>
        <taxon>Bacteria</taxon>
        <taxon>Bacillati</taxon>
        <taxon>Bacillota</taxon>
        <taxon>Bacilli</taxon>
        <taxon>Bacillales</taxon>
        <taxon>Staphylococcaceae</taxon>
        <taxon>Staphylococcus</taxon>
    </lineage>
</organism>
<evidence type="ECO:0000313" key="3">
    <source>
        <dbReference type="Proteomes" id="UP000242752"/>
    </source>
</evidence>
<accession>A0A2K3YQS7</accession>
<dbReference type="OrthoDB" id="2354672at2"/>